<dbReference type="SUPFAM" id="SSF52833">
    <property type="entry name" value="Thioredoxin-like"/>
    <property type="match status" value="1"/>
</dbReference>
<dbReference type="InterPro" id="IPR036282">
    <property type="entry name" value="Glutathione-S-Trfase_C_sf"/>
</dbReference>
<feature type="domain" description="GST C-terminal" evidence="3">
    <location>
        <begin position="99"/>
        <end position="230"/>
    </location>
</feature>
<comment type="similarity">
    <text evidence="1">Belongs to the GST superfamily.</text>
</comment>
<dbReference type="Proteomes" id="UP000308671">
    <property type="component" value="Unassembled WGS sequence"/>
</dbReference>
<evidence type="ECO:0000259" key="3">
    <source>
        <dbReference type="PROSITE" id="PS50405"/>
    </source>
</evidence>
<name>A0A4S8QZ43_9HELO</name>
<dbReference type="PANTHER" id="PTHR44051:SF9">
    <property type="entry name" value="GLUTATHIONE S-TRANSFERASE 1"/>
    <property type="match status" value="1"/>
</dbReference>
<dbReference type="InterPro" id="IPR010987">
    <property type="entry name" value="Glutathione-S-Trfase_C-like"/>
</dbReference>
<protein>
    <recommendedName>
        <fullName evidence="6">GST N-terminal domain-containing protein</fullName>
    </recommendedName>
</protein>
<accession>A0A4S8QZ43</accession>
<keyword evidence="5" id="KW-1185">Reference proteome</keyword>
<dbReference type="Pfam" id="PF13409">
    <property type="entry name" value="GST_N_2"/>
    <property type="match status" value="1"/>
</dbReference>
<dbReference type="PANTHER" id="PTHR44051">
    <property type="entry name" value="GLUTATHIONE S-TRANSFERASE-RELATED"/>
    <property type="match status" value="1"/>
</dbReference>
<dbReference type="AlphaFoldDB" id="A0A4S8QZ43"/>
<dbReference type="CDD" id="cd03046">
    <property type="entry name" value="GST_N_GTT1_like"/>
    <property type="match status" value="1"/>
</dbReference>
<dbReference type="Gene3D" id="3.40.30.10">
    <property type="entry name" value="Glutaredoxin"/>
    <property type="match status" value="1"/>
</dbReference>
<dbReference type="OrthoDB" id="2309723at2759"/>
<feature type="domain" description="GST N-terminal" evidence="2">
    <location>
        <begin position="3"/>
        <end position="94"/>
    </location>
</feature>
<dbReference type="PROSITE" id="PS50404">
    <property type="entry name" value="GST_NTER"/>
    <property type="match status" value="1"/>
</dbReference>
<dbReference type="SUPFAM" id="SSF47616">
    <property type="entry name" value="GST C-terminal domain-like"/>
    <property type="match status" value="1"/>
</dbReference>
<gene>
    <name evidence="4" type="ORF">BGAL_0176g00100</name>
</gene>
<evidence type="ECO:0000313" key="4">
    <source>
        <dbReference type="EMBL" id="THV49851.1"/>
    </source>
</evidence>
<dbReference type="InterPro" id="IPR004045">
    <property type="entry name" value="Glutathione_S-Trfase_N"/>
</dbReference>
<dbReference type="InterPro" id="IPR036249">
    <property type="entry name" value="Thioredoxin-like_sf"/>
</dbReference>
<dbReference type="InterPro" id="IPR004046">
    <property type="entry name" value="GST_C"/>
</dbReference>
<reference evidence="4 5" key="1">
    <citation type="submission" date="2017-12" db="EMBL/GenBank/DDBJ databases">
        <title>Comparative genomics of Botrytis spp.</title>
        <authorList>
            <person name="Valero-Jimenez C.A."/>
            <person name="Tapia P."/>
            <person name="Veloso J."/>
            <person name="Silva-Moreno E."/>
            <person name="Staats M."/>
            <person name="Valdes J.H."/>
            <person name="Van Kan J.A.L."/>
        </authorList>
    </citation>
    <scope>NUCLEOTIDE SEQUENCE [LARGE SCALE GENOMIC DNA]</scope>
    <source>
        <strain evidence="4 5">MUCL435</strain>
    </source>
</reference>
<proteinExistence type="inferred from homology"/>
<organism evidence="4 5">
    <name type="scientific">Botrytis galanthina</name>
    <dbReference type="NCBI Taxonomy" id="278940"/>
    <lineage>
        <taxon>Eukaryota</taxon>
        <taxon>Fungi</taxon>
        <taxon>Dikarya</taxon>
        <taxon>Ascomycota</taxon>
        <taxon>Pezizomycotina</taxon>
        <taxon>Leotiomycetes</taxon>
        <taxon>Helotiales</taxon>
        <taxon>Sclerotiniaceae</taxon>
        <taxon>Botrytis</taxon>
    </lineage>
</organism>
<dbReference type="Gene3D" id="1.20.1050.10">
    <property type="match status" value="1"/>
</dbReference>
<evidence type="ECO:0000256" key="1">
    <source>
        <dbReference type="ARBA" id="ARBA00007409"/>
    </source>
</evidence>
<evidence type="ECO:0000259" key="2">
    <source>
        <dbReference type="PROSITE" id="PS50404"/>
    </source>
</evidence>
<evidence type="ECO:0000313" key="5">
    <source>
        <dbReference type="Proteomes" id="UP000308671"/>
    </source>
</evidence>
<sequence length="240" mass="27076">MTDNTPTFHHLNDSQSQRIFWLLEELSIPYNLQLHTRNPITDPKAPLLAPPSLQATGHYGKAPLLITGPKDGNRYIPESLAIATYLIRTFDSADAFGLRNGDWIRDEMLISITLTDLGRATNIMLMLDFNAIANGAGPMGKRFDGPALRKVLGDLEKELKEGPEGGFFMGKNPGRADIILEFPMALIKQRGWVDLEKEFPALDEWLKRCYERPAWKRSIEKGNGYDFTTFPQKAHLQAHL</sequence>
<dbReference type="EMBL" id="PQXL01000176">
    <property type="protein sequence ID" value="THV49851.1"/>
    <property type="molecule type" value="Genomic_DNA"/>
</dbReference>
<dbReference type="PROSITE" id="PS50405">
    <property type="entry name" value="GST_CTER"/>
    <property type="match status" value="1"/>
</dbReference>
<comment type="caution">
    <text evidence="4">The sequence shown here is derived from an EMBL/GenBank/DDBJ whole genome shotgun (WGS) entry which is preliminary data.</text>
</comment>
<evidence type="ECO:0008006" key="6">
    <source>
        <dbReference type="Google" id="ProtNLM"/>
    </source>
</evidence>
<dbReference type="Pfam" id="PF00043">
    <property type="entry name" value="GST_C"/>
    <property type="match status" value="1"/>
</dbReference>